<keyword evidence="1" id="KW-1133">Transmembrane helix</keyword>
<evidence type="ECO:0000313" key="2">
    <source>
        <dbReference type="EMBL" id="MBH1940561.1"/>
    </source>
</evidence>
<dbReference type="AlphaFoldDB" id="A0A8J7H688"/>
<name>A0A8J7H688_9FIRM</name>
<feature type="transmembrane region" description="Helical" evidence="1">
    <location>
        <begin position="25"/>
        <end position="43"/>
    </location>
</feature>
<gene>
    <name evidence="2" type="ORF">I5677_06645</name>
</gene>
<sequence length="58" mass="6397">MSKNDCCSQENVGTSVTVKVDVSKIVKYACIAGVFIVGIIFGTRCYQKMLEEGYIDKL</sequence>
<reference evidence="2" key="1">
    <citation type="submission" date="2020-12" db="EMBL/GenBank/DDBJ databases">
        <title>M. sibirica DSM 26468T genome.</title>
        <authorList>
            <person name="Thieme N."/>
            <person name="Rettenmaier R."/>
            <person name="Zverlov V."/>
            <person name="Liebl W."/>
        </authorList>
    </citation>
    <scope>NUCLEOTIDE SEQUENCE</scope>
    <source>
        <strain evidence="2">DSM 26468</strain>
    </source>
</reference>
<protein>
    <submittedName>
        <fullName evidence="2">Uncharacterized protein</fullName>
    </submittedName>
</protein>
<keyword evidence="1" id="KW-0472">Membrane</keyword>
<evidence type="ECO:0000313" key="3">
    <source>
        <dbReference type="Proteomes" id="UP000623269"/>
    </source>
</evidence>
<evidence type="ECO:0000256" key="1">
    <source>
        <dbReference type="SAM" id="Phobius"/>
    </source>
</evidence>
<dbReference type="Proteomes" id="UP000623269">
    <property type="component" value="Unassembled WGS sequence"/>
</dbReference>
<keyword evidence="1" id="KW-0812">Transmembrane</keyword>
<comment type="caution">
    <text evidence="2">The sequence shown here is derived from an EMBL/GenBank/DDBJ whole genome shotgun (WGS) entry which is preliminary data.</text>
</comment>
<keyword evidence="3" id="KW-1185">Reference proteome</keyword>
<dbReference type="RefSeq" id="WP_197660784.1">
    <property type="nucleotide sequence ID" value="NZ_JAEAGR010000005.1"/>
</dbReference>
<accession>A0A8J7H688</accession>
<dbReference type="EMBL" id="JAEAGR010000005">
    <property type="protein sequence ID" value="MBH1940561.1"/>
    <property type="molecule type" value="Genomic_DNA"/>
</dbReference>
<proteinExistence type="predicted"/>
<organism evidence="2 3">
    <name type="scientific">Mobilitalea sibirica</name>
    <dbReference type="NCBI Taxonomy" id="1462919"/>
    <lineage>
        <taxon>Bacteria</taxon>
        <taxon>Bacillati</taxon>
        <taxon>Bacillota</taxon>
        <taxon>Clostridia</taxon>
        <taxon>Lachnospirales</taxon>
        <taxon>Lachnospiraceae</taxon>
        <taxon>Mobilitalea</taxon>
    </lineage>
</organism>